<dbReference type="EMBL" id="PITJ01000904">
    <property type="protein sequence ID" value="TBU00780.1"/>
    <property type="molecule type" value="Genomic_DNA"/>
</dbReference>
<dbReference type="Pfam" id="PF22891">
    <property type="entry name" value="KH_PNO1_2nd"/>
    <property type="match status" value="1"/>
</dbReference>
<dbReference type="InterPro" id="IPR036612">
    <property type="entry name" value="KH_dom_type_1_sf"/>
</dbReference>
<dbReference type="InterPro" id="IPR055211">
    <property type="entry name" value="KH_PNO1_2nd"/>
</dbReference>
<evidence type="ECO:0000313" key="6">
    <source>
        <dbReference type="EMBL" id="TBU00780.1"/>
    </source>
</evidence>
<dbReference type="VEuPathDB" id="MicrosporidiaDB:CWI38_0387p0030"/>
<evidence type="ECO:0000313" key="7">
    <source>
        <dbReference type="EMBL" id="TBU13582.1"/>
    </source>
</evidence>
<accession>A0A4Q9L2Q8</accession>
<protein>
    <recommendedName>
        <fullName evidence="2">Pre-rRNA-processing protein PNO1</fullName>
    </recommendedName>
</protein>
<dbReference type="VEuPathDB" id="MicrosporidiaDB:CWI37_0904p0020"/>
<comment type="caution">
    <text evidence="6">The sequence shown here is derived from an EMBL/GenBank/DDBJ whole genome shotgun (WGS) entry which is preliminary data.</text>
</comment>
<dbReference type="STRING" id="1176355.A0A4Q9L2Q8"/>
<organism evidence="6 9">
    <name type="scientific">Hamiltosporidium tvaerminnensis</name>
    <dbReference type="NCBI Taxonomy" id="1176355"/>
    <lineage>
        <taxon>Eukaryota</taxon>
        <taxon>Fungi</taxon>
        <taxon>Fungi incertae sedis</taxon>
        <taxon>Microsporidia</taxon>
        <taxon>Dubosqiidae</taxon>
        <taxon>Hamiltosporidium</taxon>
    </lineage>
</organism>
<evidence type="ECO:0000256" key="3">
    <source>
        <dbReference type="ARBA" id="ARBA00022884"/>
    </source>
</evidence>
<dbReference type="GO" id="GO:0005634">
    <property type="term" value="C:nucleus"/>
    <property type="evidence" value="ECO:0007669"/>
    <property type="project" value="TreeGrafter"/>
</dbReference>
<comment type="subunit">
    <text evidence="1">Component of the small ribosomal subunit, ribosomal RNA processing complex (SSU RRP complex).</text>
</comment>
<dbReference type="SUPFAM" id="SSF54791">
    <property type="entry name" value="Eukaryotic type KH-domain (KH-domain type I)"/>
    <property type="match status" value="1"/>
</dbReference>
<evidence type="ECO:0000256" key="2">
    <source>
        <dbReference type="ARBA" id="ARBA00016042"/>
    </source>
</evidence>
<dbReference type="EMBL" id="PITK01000387">
    <property type="protein sequence ID" value="TBU13582.1"/>
    <property type="molecule type" value="Genomic_DNA"/>
</dbReference>
<keyword evidence="8" id="KW-1185">Reference proteome</keyword>
<dbReference type="GO" id="GO:0003723">
    <property type="term" value="F:RNA binding"/>
    <property type="evidence" value="ECO:0007669"/>
    <property type="project" value="UniProtKB-KW"/>
</dbReference>
<evidence type="ECO:0000313" key="9">
    <source>
        <dbReference type="Proteomes" id="UP000292362"/>
    </source>
</evidence>
<dbReference type="Proteomes" id="UP000292362">
    <property type="component" value="Unassembled WGS sequence"/>
</dbReference>
<feature type="domain" description="K Homology" evidence="5">
    <location>
        <begin position="98"/>
        <end position="161"/>
    </location>
</feature>
<dbReference type="SMART" id="SM00322">
    <property type="entry name" value="KH"/>
    <property type="match status" value="1"/>
</dbReference>
<evidence type="ECO:0000313" key="8">
    <source>
        <dbReference type="Proteomes" id="UP000292282"/>
    </source>
</evidence>
<dbReference type="Gene3D" id="3.30.1370.10">
    <property type="entry name" value="K Homology domain, type 1"/>
    <property type="match status" value="1"/>
</dbReference>
<sequence length="194" mass="22404">MESQEIKSVKIPFYKHNLIKKEWFKIYTPIVNHCYLQLRMNLATHSIDLRATPHTKDLSVLTRVEQYINSIIIGFNPEDIVDMLSDSNIYYDSFNFSEVKTLKNEHLPRAIGRVVGREGKTKKAIELATKTKILVMDSNVHIIGRSEGIEIAKDSICRLIMGSQPGKIYNRLRIISSKLKDKHFGFEIIKNDKN</sequence>
<evidence type="ECO:0000256" key="1">
    <source>
        <dbReference type="ARBA" id="ARBA00011420"/>
    </source>
</evidence>
<dbReference type="OrthoDB" id="1932641at2759"/>
<gene>
    <name evidence="6" type="ORF">CWI37_0904p0020</name>
    <name evidence="7" type="ORF">CWI38_0387p0030</name>
</gene>
<dbReference type="AlphaFoldDB" id="A0A4Q9L2Q8"/>
<reference evidence="8 9" key="1">
    <citation type="submission" date="2017-12" db="EMBL/GenBank/DDBJ databases">
        <authorList>
            <person name="Pombert J.-F."/>
            <person name="Haag K.L."/>
            <person name="Ebert D."/>
        </authorList>
    </citation>
    <scope>NUCLEOTIDE SEQUENCE [LARGE SCALE GENOMIC DNA]</scope>
    <source>
        <strain evidence="6">FI-OER-3-3</strain>
        <strain evidence="7">IL-G-3</strain>
    </source>
</reference>
<comment type="function">
    <text evidence="4">Required for small ribosomal subunit (SSU) synthesis. Has a role in the processing of early nucleolar and late cytoplasmic pre-RNA species.</text>
</comment>
<dbReference type="InterPro" id="IPR004087">
    <property type="entry name" value="KH_dom"/>
</dbReference>
<proteinExistence type="predicted"/>
<evidence type="ECO:0000256" key="4">
    <source>
        <dbReference type="ARBA" id="ARBA00025554"/>
    </source>
</evidence>
<dbReference type="PANTHER" id="PTHR12826">
    <property type="entry name" value="RIBONUCLEASE Y"/>
    <property type="match status" value="1"/>
</dbReference>
<keyword evidence="3" id="KW-0694">RNA-binding</keyword>
<dbReference type="Proteomes" id="UP000292282">
    <property type="component" value="Unassembled WGS sequence"/>
</dbReference>
<dbReference type="PANTHER" id="PTHR12826:SF13">
    <property type="entry name" value="RNA-BINDING PROTEIN PNO1"/>
    <property type="match status" value="1"/>
</dbReference>
<evidence type="ECO:0000259" key="5">
    <source>
        <dbReference type="SMART" id="SM00322"/>
    </source>
</evidence>
<name>A0A4Q9L2Q8_9MICR</name>